<dbReference type="EMBL" id="JABFHI010000005">
    <property type="protein sequence ID" value="NOG32326.1"/>
    <property type="molecule type" value="Genomic_DNA"/>
</dbReference>
<comment type="caution">
    <text evidence="2">The sequence shown here is derived from an EMBL/GenBank/DDBJ whole genome shotgun (WGS) entry which is preliminary data.</text>
</comment>
<keyword evidence="2" id="KW-0969">Cilium</keyword>
<name>A0A7Y3XBJ2_9GAMM</name>
<evidence type="ECO:0000256" key="1">
    <source>
        <dbReference type="SAM" id="MobiDB-lite"/>
    </source>
</evidence>
<feature type="region of interest" description="Disordered" evidence="1">
    <location>
        <begin position="24"/>
        <end position="49"/>
    </location>
</feature>
<evidence type="ECO:0000313" key="2">
    <source>
        <dbReference type="EMBL" id="NOG32326.1"/>
    </source>
</evidence>
<dbReference type="AlphaFoldDB" id="A0A7Y3XBJ2"/>
<keyword evidence="2" id="KW-0966">Cell projection</keyword>
<dbReference type="InterPro" id="IPR035924">
    <property type="entry name" value="FlaG-like_sf"/>
</dbReference>
<dbReference type="InterPro" id="IPR005186">
    <property type="entry name" value="FlaG"/>
</dbReference>
<reference evidence="2 3" key="2">
    <citation type="submission" date="2020-06" db="EMBL/GenBank/DDBJ databases">
        <title>Halomonas songnenensis sp. nov., a moderately halophilic bacterium isolated from saline and alkaline soils.</title>
        <authorList>
            <person name="Jiang J."/>
            <person name="Pan Y."/>
        </authorList>
    </citation>
    <scope>NUCLEOTIDE SEQUENCE [LARGE SCALE GENOMIC DNA]</scope>
    <source>
        <strain evidence="2 3">TBZ9</strain>
    </source>
</reference>
<dbReference type="RefSeq" id="WP_171702805.1">
    <property type="nucleotide sequence ID" value="NZ_JABFHI010000005.1"/>
</dbReference>
<dbReference type="Proteomes" id="UP000588806">
    <property type="component" value="Unassembled WGS sequence"/>
</dbReference>
<feature type="compositionally biased region" description="Polar residues" evidence="1">
    <location>
        <begin position="30"/>
        <end position="44"/>
    </location>
</feature>
<evidence type="ECO:0000313" key="3">
    <source>
        <dbReference type="Proteomes" id="UP000588806"/>
    </source>
</evidence>
<dbReference type="PANTHER" id="PTHR37166:SF1">
    <property type="entry name" value="PROTEIN FLAG"/>
    <property type="match status" value="1"/>
</dbReference>
<keyword evidence="2" id="KW-0282">Flagellum</keyword>
<dbReference type="SUPFAM" id="SSF160214">
    <property type="entry name" value="FlaG-like"/>
    <property type="match status" value="1"/>
</dbReference>
<sequence>MYSPLIDAVPTLTPPARQENILRQPIDPHTQPTMPATVLSAQQEEQQKRLDAAELAEPVERINAVMNQRGLEFEINDENSRVITRVVDRESGEVIRQIPAEEVLRLAERLGELQGGLISVQA</sequence>
<accession>A0A7Y3XBJ2</accession>
<protein>
    <submittedName>
        <fullName evidence="2">Flagellar protein FlaG</fullName>
    </submittedName>
</protein>
<dbReference type="Pfam" id="PF03646">
    <property type="entry name" value="FlaG"/>
    <property type="match status" value="1"/>
</dbReference>
<dbReference type="PANTHER" id="PTHR37166">
    <property type="entry name" value="PROTEIN FLAG"/>
    <property type="match status" value="1"/>
</dbReference>
<dbReference type="Gene3D" id="3.30.160.170">
    <property type="entry name" value="FlaG-like"/>
    <property type="match status" value="1"/>
</dbReference>
<organism evidence="2 3">
    <name type="scientific">Vreelandella azerica</name>
    <dbReference type="NCBI Taxonomy" id="2732867"/>
    <lineage>
        <taxon>Bacteria</taxon>
        <taxon>Pseudomonadati</taxon>
        <taxon>Pseudomonadota</taxon>
        <taxon>Gammaproteobacteria</taxon>
        <taxon>Oceanospirillales</taxon>
        <taxon>Halomonadaceae</taxon>
        <taxon>Vreelandella</taxon>
    </lineage>
</organism>
<proteinExistence type="predicted"/>
<gene>
    <name evidence="2" type="ORF">HLB35_12215</name>
</gene>
<keyword evidence="3" id="KW-1185">Reference proteome</keyword>
<reference evidence="2 3" key="1">
    <citation type="submission" date="2020-05" db="EMBL/GenBank/DDBJ databases">
        <authorList>
            <person name="Ruan W."/>
            <person name="Jeon C.O."/>
            <person name="Chun B.H."/>
        </authorList>
    </citation>
    <scope>NUCLEOTIDE SEQUENCE [LARGE SCALE GENOMIC DNA]</scope>
    <source>
        <strain evidence="2 3">TBZ9</strain>
    </source>
</reference>